<dbReference type="Proteomes" id="UP000334340">
    <property type="component" value="Unassembled WGS sequence"/>
</dbReference>
<keyword evidence="12" id="KW-1185">Reference proteome</keyword>
<dbReference type="SUPFAM" id="SSF52374">
    <property type="entry name" value="Nucleotidylyl transferase"/>
    <property type="match status" value="1"/>
</dbReference>
<dbReference type="NCBIfam" id="NF003166">
    <property type="entry name" value="PRK04149.1"/>
    <property type="match status" value="1"/>
</dbReference>
<dbReference type="InterPro" id="IPR020792">
    <property type="entry name" value="SO4_adenylyltransferase_pro"/>
</dbReference>
<dbReference type="UniPathway" id="UPA00140">
    <property type="reaction ID" value="UER00204"/>
</dbReference>
<organism evidence="11 12">
    <name type="scientific">Candidatus Methylomirabilis lanthanidiphila</name>
    <dbReference type="NCBI Taxonomy" id="2211376"/>
    <lineage>
        <taxon>Bacteria</taxon>
        <taxon>Candidatus Methylomirabilota</taxon>
        <taxon>Candidatus Methylomirabilia</taxon>
        <taxon>Candidatus Methylomirabilales</taxon>
        <taxon>Candidatus Methylomirabilaceae</taxon>
        <taxon>Candidatus Methylomirabilis</taxon>
    </lineage>
</organism>
<evidence type="ECO:0000256" key="3">
    <source>
        <dbReference type="ARBA" id="ARBA00022695"/>
    </source>
</evidence>
<proteinExistence type="inferred from homology"/>
<dbReference type="InterPro" id="IPR025980">
    <property type="entry name" value="ATP-Sase_PUA-like_dom"/>
</dbReference>
<evidence type="ECO:0000259" key="9">
    <source>
        <dbReference type="Pfam" id="PF01747"/>
    </source>
</evidence>
<accession>A0A564ZMS9</accession>
<dbReference type="SUPFAM" id="SSF88697">
    <property type="entry name" value="PUA domain-like"/>
    <property type="match status" value="1"/>
</dbReference>
<evidence type="ECO:0000259" key="10">
    <source>
        <dbReference type="Pfam" id="PF14306"/>
    </source>
</evidence>
<dbReference type="InterPro" id="IPR014729">
    <property type="entry name" value="Rossmann-like_a/b/a_fold"/>
</dbReference>
<dbReference type="GO" id="GO:0005524">
    <property type="term" value="F:ATP binding"/>
    <property type="evidence" value="ECO:0007669"/>
    <property type="project" value="UniProtKB-KW"/>
</dbReference>
<comment type="pathway">
    <text evidence="1 8">Sulfur metabolism; hydrogen sulfide biosynthesis; sulfite from sulfate: step 1/3.</text>
</comment>
<dbReference type="NCBIfam" id="TIGR00339">
    <property type="entry name" value="sopT"/>
    <property type="match status" value="1"/>
</dbReference>
<evidence type="ECO:0000313" key="11">
    <source>
        <dbReference type="EMBL" id="VUZ86635.1"/>
    </source>
</evidence>
<evidence type="ECO:0000256" key="5">
    <source>
        <dbReference type="ARBA" id="ARBA00022840"/>
    </source>
</evidence>
<dbReference type="PANTHER" id="PTHR43509:SF1">
    <property type="entry name" value="SULFATE ADENYLYLTRANSFERASE"/>
    <property type="match status" value="1"/>
</dbReference>
<keyword evidence="5 8" id="KW-0067">ATP-binding</keyword>
<dbReference type="PANTHER" id="PTHR43509">
    <property type="match status" value="1"/>
</dbReference>
<dbReference type="Pfam" id="PF01747">
    <property type="entry name" value="ATP-sulfurylase"/>
    <property type="match status" value="1"/>
</dbReference>
<evidence type="ECO:0000256" key="7">
    <source>
        <dbReference type="ARBA" id="ARBA00049370"/>
    </source>
</evidence>
<evidence type="ECO:0000256" key="4">
    <source>
        <dbReference type="ARBA" id="ARBA00022741"/>
    </source>
</evidence>
<evidence type="ECO:0000256" key="6">
    <source>
        <dbReference type="ARBA" id="ARBA00037980"/>
    </source>
</evidence>
<reference evidence="11 12" key="1">
    <citation type="submission" date="2019-07" db="EMBL/GenBank/DDBJ databases">
        <authorList>
            <person name="Cremers G."/>
        </authorList>
    </citation>
    <scope>NUCLEOTIDE SEQUENCE [LARGE SCALE GENOMIC DNA]</scope>
</reference>
<dbReference type="InterPro" id="IPR015947">
    <property type="entry name" value="PUA-like_sf"/>
</dbReference>
<dbReference type="AlphaFoldDB" id="A0A564ZMS9"/>
<feature type="domain" description="Sulphate adenylyltransferase catalytic" evidence="9">
    <location>
        <begin position="169"/>
        <end position="374"/>
    </location>
</feature>
<evidence type="ECO:0000256" key="8">
    <source>
        <dbReference type="HAMAP-Rule" id="MF_00066"/>
    </source>
</evidence>
<dbReference type="CDD" id="cd00517">
    <property type="entry name" value="ATPS"/>
    <property type="match status" value="1"/>
</dbReference>
<keyword evidence="3 8" id="KW-0548">Nucleotidyltransferase</keyword>
<name>A0A564ZMS9_9BACT</name>
<dbReference type="GO" id="GO:0070814">
    <property type="term" value="P:hydrogen sulfide biosynthetic process"/>
    <property type="evidence" value="ECO:0007669"/>
    <property type="project" value="UniProtKB-UniRule"/>
</dbReference>
<dbReference type="GO" id="GO:0000103">
    <property type="term" value="P:sulfate assimilation"/>
    <property type="evidence" value="ECO:0007669"/>
    <property type="project" value="UniProtKB-UniRule"/>
</dbReference>
<keyword evidence="4 8" id="KW-0547">Nucleotide-binding</keyword>
<keyword evidence="2 8" id="KW-0808">Transferase</keyword>
<evidence type="ECO:0000256" key="2">
    <source>
        <dbReference type="ARBA" id="ARBA00022679"/>
    </source>
</evidence>
<dbReference type="InterPro" id="IPR002650">
    <property type="entry name" value="Sulphate_adenylyltransferase"/>
</dbReference>
<evidence type="ECO:0000256" key="1">
    <source>
        <dbReference type="ARBA" id="ARBA00005048"/>
    </source>
</evidence>
<dbReference type="Gene3D" id="3.40.50.620">
    <property type="entry name" value="HUPs"/>
    <property type="match status" value="1"/>
</dbReference>
<dbReference type="EMBL" id="CABIKM010000079">
    <property type="protein sequence ID" value="VUZ86635.1"/>
    <property type="molecule type" value="Genomic_DNA"/>
</dbReference>
<dbReference type="Pfam" id="PF14306">
    <property type="entry name" value="PUA_2"/>
    <property type="match status" value="1"/>
</dbReference>
<dbReference type="Gene3D" id="3.10.400.10">
    <property type="entry name" value="Sulfate adenylyltransferase"/>
    <property type="match status" value="1"/>
</dbReference>
<comment type="catalytic activity">
    <reaction evidence="7 8">
        <text>sulfate + ATP + H(+) = adenosine 5'-phosphosulfate + diphosphate</text>
        <dbReference type="Rhea" id="RHEA:18133"/>
        <dbReference type="ChEBI" id="CHEBI:15378"/>
        <dbReference type="ChEBI" id="CHEBI:16189"/>
        <dbReference type="ChEBI" id="CHEBI:30616"/>
        <dbReference type="ChEBI" id="CHEBI:33019"/>
        <dbReference type="ChEBI" id="CHEBI:58243"/>
        <dbReference type="EC" id="2.7.7.4"/>
    </reaction>
</comment>
<gene>
    <name evidence="11" type="primary">sat_3</name>
    <name evidence="8" type="synonym">sat</name>
    <name evidence="11" type="ORF">MELA_03040</name>
</gene>
<evidence type="ECO:0000313" key="12">
    <source>
        <dbReference type="Proteomes" id="UP000334340"/>
    </source>
</evidence>
<comment type="similarity">
    <text evidence="6 8">Belongs to the sulfate adenylyltransferase family.</text>
</comment>
<dbReference type="EC" id="2.7.7.4" evidence="8"/>
<protein>
    <recommendedName>
        <fullName evidence="8">Sulfate adenylyltransferase</fullName>
        <ecNumber evidence="8">2.7.7.4</ecNumber>
    </recommendedName>
    <alternativeName>
        <fullName evidence="8">ATP-sulfurylase</fullName>
    </alternativeName>
    <alternativeName>
        <fullName evidence="8">Sulfate adenylate transferase</fullName>
        <shortName evidence="8">SAT</shortName>
    </alternativeName>
</protein>
<dbReference type="GO" id="GO:0004781">
    <property type="term" value="F:sulfate adenylyltransferase (ATP) activity"/>
    <property type="evidence" value="ECO:0007669"/>
    <property type="project" value="UniProtKB-UniRule"/>
</dbReference>
<dbReference type="InterPro" id="IPR024951">
    <property type="entry name" value="Sulfurylase_cat_dom"/>
</dbReference>
<feature type="domain" description="ATP-sulfurylase PUA-like" evidence="10">
    <location>
        <begin position="4"/>
        <end position="159"/>
    </location>
</feature>
<sequence>MGAIPHGGRLIDRVLSGDQQQEALHRASSLPCLELSEEQACQVENLATGVYSPLEGFLTQDALMSVLERMRLPGGLPWTIPIILDVDRRAAAACEEGRDVLLTYQGRAMGLLHLKDAYGYDKPTVCRQVFGTDDGAHPGVRRVLAMGDTLLGGDVDLIEPLDTPFASRHLTPREARVLFTAKGWRTIVGFQTRNVPHLGHEYVQKTALTFVDGLFINPVVGPKKRGDFRDEVILAAYDALLRNYYLKDRAVLAVLKTGMYYAGPREAIFHAIVRKNFGCTHFIVGRDHAGAGHYYSPYAAQEIFDEFPDLGITPLFFTAFFYCRRCQGMANEKTCPHGEQDRLAFSGSKLRDAIVQQTGESALLIRPEVADTIRAVDNPFVTG</sequence>
<dbReference type="HAMAP" id="MF_00066">
    <property type="entry name" value="Sulf_adenylyltr"/>
    <property type="match status" value="1"/>
</dbReference>